<dbReference type="PANTHER" id="PTHR30246:SF1">
    <property type="entry name" value="2-DEHYDRO-3-DEOXY-6-PHOSPHOGALACTONATE ALDOLASE-RELATED"/>
    <property type="match status" value="1"/>
</dbReference>
<evidence type="ECO:0000313" key="6">
    <source>
        <dbReference type="EMBL" id="HIQ82621.1"/>
    </source>
</evidence>
<comment type="caution">
    <text evidence="6">The sequence shown here is derived from an EMBL/GenBank/DDBJ whole genome shotgun (WGS) entry which is preliminary data.</text>
</comment>
<dbReference type="InterPro" id="IPR000887">
    <property type="entry name" value="Aldlse_KDPG_KHG"/>
</dbReference>
<dbReference type="SUPFAM" id="SSF51569">
    <property type="entry name" value="Aldolase"/>
    <property type="match status" value="1"/>
</dbReference>
<dbReference type="EMBL" id="DVFZ01000056">
    <property type="protein sequence ID" value="HIQ82621.1"/>
    <property type="molecule type" value="Genomic_DNA"/>
</dbReference>
<evidence type="ECO:0000256" key="4">
    <source>
        <dbReference type="ARBA" id="ARBA00023239"/>
    </source>
</evidence>
<comment type="pathway">
    <text evidence="1">Carbohydrate acid metabolism.</text>
</comment>
<evidence type="ECO:0000256" key="1">
    <source>
        <dbReference type="ARBA" id="ARBA00004761"/>
    </source>
</evidence>
<dbReference type="AlphaFoldDB" id="A0A9D0ZNC3"/>
<organism evidence="6 7">
    <name type="scientific">Candidatus Pullichristensenella stercorigallinarum</name>
    <dbReference type="NCBI Taxonomy" id="2840909"/>
    <lineage>
        <taxon>Bacteria</taxon>
        <taxon>Bacillati</taxon>
        <taxon>Bacillota</taxon>
        <taxon>Clostridia</taxon>
        <taxon>Candidatus Pullichristensenella</taxon>
    </lineage>
</organism>
<comment type="similarity">
    <text evidence="2">Belongs to the KHG/KDPG aldolase family.</text>
</comment>
<evidence type="ECO:0000256" key="5">
    <source>
        <dbReference type="ARBA" id="ARBA00023277"/>
    </source>
</evidence>
<keyword evidence="5" id="KW-0119">Carbohydrate metabolism</keyword>
<evidence type="ECO:0000313" key="7">
    <source>
        <dbReference type="Proteomes" id="UP000824260"/>
    </source>
</evidence>
<accession>A0A9D0ZNC3</accession>
<dbReference type="CDD" id="cd00452">
    <property type="entry name" value="KDPG_aldolase"/>
    <property type="match status" value="1"/>
</dbReference>
<dbReference type="GO" id="GO:0016829">
    <property type="term" value="F:lyase activity"/>
    <property type="evidence" value="ECO:0007669"/>
    <property type="project" value="UniProtKB-KW"/>
</dbReference>
<name>A0A9D0ZNC3_9FIRM</name>
<reference evidence="6" key="1">
    <citation type="submission" date="2020-10" db="EMBL/GenBank/DDBJ databases">
        <authorList>
            <person name="Gilroy R."/>
        </authorList>
    </citation>
    <scope>NUCLEOTIDE SEQUENCE</scope>
    <source>
        <strain evidence="6">ChiSjej6B24-2974</strain>
    </source>
</reference>
<keyword evidence="4" id="KW-0456">Lyase</keyword>
<dbReference type="Pfam" id="PF01081">
    <property type="entry name" value="Aldolase"/>
    <property type="match status" value="1"/>
</dbReference>
<gene>
    <name evidence="6" type="ORF">IAA52_05910</name>
</gene>
<proteinExistence type="inferred from homology"/>
<protein>
    <submittedName>
        <fullName evidence="6">Bifunctional 4-hydroxy-2-oxoglutarate aldolase/2-dehydro-3-deoxy-phosphogluconate aldolase</fullName>
    </submittedName>
</protein>
<comment type="subunit">
    <text evidence="3">Homotrimer.</text>
</comment>
<dbReference type="InterPro" id="IPR013785">
    <property type="entry name" value="Aldolase_TIM"/>
</dbReference>
<dbReference type="Gene3D" id="3.20.20.70">
    <property type="entry name" value="Aldolase class I"/>
    <property type="match status" value="1"/>
</dbReference>
<reference evidence="6" key="2">
    <citation type="journal article" date="2021" name="PeerJ">
        <title>Extensive microbial diversity within the chicken gut microbiome revealed by metagenomics and culture.</title>
        <authorList>
            <person name="Gilroy R."/>
            <person name="Ravi A."/>
            <person name="Getino M."/>
            <person name="Pursley I."/>
            <person name="Horton D.L."/>
            <person name="Alikhan N.F."/>
            <person name="Baker D."/>
            <person name="Gharbi K."/>
            <person name="Hall N."/>
            <person name="Watson M."/>
            <person name="Adriaenssens E.M."/>
            <person name="Foster-Nyarko E."/>
            <person name="Jarju S."/>
            <person name="Secka A."/>
            <person name="Antonio M."/>
            <person name="Oren A."/>
            <person name="Chaudhuri R.R."/>
            <person name="La Ragione R."/>
            <person name="Hildebrand F."/>
            <person name="Pallen M.J."/>
        </authorList>
    </citation>
    <scope>NUCLEOTIDE SEQUENCE</scope>
    <source>
        <strain evidence="6">ChiSjej6B24-2974</strain>
    </source>
</reference>
<dbReference type="PANTHER" id="PTHR30246">
    <property type="entry name" value="2-KETO-3-DEOXY-6-PHOSPHOGLUCONATE ALDOLASE"/>
    <property type="match status" value="1"/>
</dbReference>
<sequence length="226" mass="24429">MNSRNIVDAIRQYRIISILRGLEPGQTLPAVKALYKGGVRLLEITFAQHSPTMLEDTASAIRSAREEFGSAIMVGAGTVLTCEQADVAARAGAEFLLSATCDEQVIRRAKALGLGMIPGAMTPTEIEHGYRWGADVIKVFPAGNLGQGYLKSIRAPLSHIPMIAVGGVEVGNLYDFWDAGMLGAGIGASLASPEVIRRGDWEELTRRAARYCEAVERYAEQKEHGR</sequence>
<evidence type="ECO:0000256" key="3">
    <source>
        <dbReference type="ARBA" id="ARBA00011233"/>
    </source>
</evidence>
<dbReference type="Proteomes" id="UP000824260">
    <property type="component" value="Unassembled WGS sequence"/>
</dbReference>
<evidence type="ECO:0000256" key="2">
    <source>
        <dbReference type="ARBA" id="ARBA00006906"/>
    </source>
</evidence>